<dbReference type="GO" id="GO:0003697">
    <property type="term" value="F:single-stranded DNA binding"/>
    <property type="evidence" value="ECO:0007669"/>
    <property type="project" value="InterPro"/>
</dbReference>
<protein>
    <recommendedName>
        <fullName evidence="6">Protein OSB3, chloroplastic/mitochondrial</fullName>
    </recommendedName>
</protein>
<dbReference type="InterPro" id="IPR012340">
    <property type="entry name" value="NA-bd_OB-fold"/>
</dbReference>
<dbReference type="GO" id="GO:0042645">
    <property type="term" value="C:mitochondrial nucleoid"/>
    <property type="evidence" value="ECO:0007669"/>
    <property type="project" value="TreeGrafter"/>
</dbReference>
<comment type="caution">
    <text evidence="4">The sequence shown here is derived from an EMBL/GenBank/DDBJ whole genome shotgun (WGS) entry which is preliminary data.</text>
</comment>
<evidence type="ECO:0000256" key="1">
    <source>
        <dbReference type="ARBA" id="ARBA00023125"/>
    </source>
</evidence>
<name>A0AAV1XL21_LUPLU</name>
<dbReference type="PANTHER" id="PTHR10302:SF23">
    <property type="entry name" value="PROTEIN OSB4, CHLOROPLASTIC"/>
    <property type="match status" value="1"/>
</dbReference>
<feature type="region of interest" description="Disordered" evidence="3">
    <location>
        <begin position="331"/>
        <end position="360"/>
    </location>
</feature>
<keyword evidence="5" id="KW-1185">Reference proteome</keyword>
<feature type="region of interest" description="Disordered" evidence="3">
    <location>
        <begin position="145"/>
        <end position="182"/>
    </location>
</feature>
<feature type="compositionally biased region" description="Basic and acidic residues" evidence="3">
    <location>
        <begin position="344"/>
        <end position="360"/>
    </location>
</feature>
<sequence length="625" mass="70970">MNHYSVRRTAVAVMSRCYSSTVAKKISKPIPRPKEIPFQPRASNSVKLVGKVIMPVQFQTGSDGSHWASTVISREHSSSHHVWIPVIFEGDLAHTALSHLKPDDFIHIAGHLITDPPHFPIHLHNTHTNVQVMVKSLNFVQGYPVENNDASSTSSENEKDEINQPGEDFNSKENEENDVDEPWKDLLLNPSEWWDVRPTKENSKGAAFERKTSGDLLFINSSTPKWLEEKLELLTFDLKPESENSASGAKKNSAPNFIAWRDLLQDPKQWFDFRDSKNSGLVTTKFPDFKRKDGSLSIWLDGTPKWVLPKLEALEIDVPVVKPKQANAGDESWNDLLNNPNKWWDNRSNKKNEKGPDFKNKETGEALWVNGAPKWVLSKLDSTEIDVPIVESKQATTSKGDESWNDLLNNPNKWWDNRSNKKNEKGPDFKNKETGEALWVDGAPKWVLSKLDSTEIDIPIVESKQTTTSKGDESWNDLLNNPHKWWDNRSNKKNEKGPDFKNKETGEALWVDGAPKWFFSKLDSTEIDVSIVESKQATTSKGDESWNDLLNNPNKWWDNRSNKKNEKGPDFKNKETGEALWVNGAPKWVLSELDRTEIDIPIVESEQATSGKSTDPNLVKPVFVI</sequence>
<dbReference type="InterPro" id="IPR011344">
    <property type="entry name" value="ssDNA-bd"/>
</dbReference>
<dbReference type="EMBL" id="CAXHTB010000016">
    <property type="protein sequence ID" value="CAL0321870.1"/>
    <property type="molecule type" value="Genomic_DNA"/>
</dbReference>
<evidence type="ECO:0000313" key="4">
    <source>
        <dbReference type="EMBL" id="CAL0321870.1"/>
    </source>
</evidence>
<evidence type="ECO:0008006" key="6">
    <source>
        <dbReference type="Google" id="ProtNLM"/>
    </source>
</evidence>
<dbReference type="PROSITE" id="PS50935">
    <property type="entry name" value="SSB"/>
    <property type="match status" value="1"/>
</dbReference>
<reference evidence="4 5" key="1">
    <citation type="submission" date="2024-03" db="EMBL/GenBank/DDBJ databases">
        <authorList>
            <person name="Martinez-Hernandez J."/>
        </authorList>
    </citation>
    <scope>NUCLEOTIDE SEQUENCE [LARGE SCALE GENOMIC DNA]</scope>
</reference>
<dbReference type="PANTHER" id="PTHR10302">
    <property type="entry name" value="SINGLE-STRANDED DNA-BINDING PROTEIN"/>
    <property type="match status" value="1"/>
</dbReference>
<dbReference type="Gene3D" id="2.40.50.140">
    <property type="entry name" value="Nucleic acid-binding proteins"/>
    <property type="match status" value="1"/>
</dbReference>
<accession>A0AAV1XL21</accession>
<dbReference type="InterPro" id="IPR000424">
    <property type="entry name" value="Primosome_PriB/ssb"/>
</dbReference>
<dbReference type="GO" id="GO:0006264">
    <property type="term" value="P:mitochondrial DNA replication"/>
    <property type="evidence" value="ECO:0007669"/>
    <property type="project" value="TreeGrafter"/>
</dbReference>
<proteinExistence type="predicted"/>
<evidence type="ECO:0000256" key="2">
    <source>
        <dbReference type="PROSITE-ProRule" id="PRU00252"/>
    </source>
</evidence>
<organism evidence="4 5">
    <name type="scientific">Lupinus luteus</name>
    <name type="common">European yellow lupine</name>
    <dbReference type="NCBI Taxonomy" id="3873"/>
    <lineage>
        <taxon>Eukaryota</taxon>
        <taxon>Viridiplantae</taxon>
        <taxon>Streptophyta</taxon>
        <taxon>Embryophyta</taxon>
        <taxon>Tracheophyta</taxon>
        <taxon>Spermatophyta</taxon>
        <taxon>Magnoliopsida</taxon>
        <taxon>eudicotyledons</taxon>
        <taxon>Gunneridae</taxon>
        <taxon>Pentapetalae</taxon>
        <taxon>rosids</taxon>
        <taxon>fabids</taxon>
        <taxon>Fabales</taxon>
        <taxon>Fabaceae</taxon>
        <taxon>Papilionoideae</taxon>
        <taxon>50 kb inversion clade</taxon>
        <taxon>genistoids sensu lato</taxon>
        <taxon>core genistoids</taxon>
        <taxon>Genisteae</taxon>
        <taxon>Lupinus</taxon>
    </lineage>
</organism>
<dbReference type="Proteomes" id="UP001497480">
    <property type="component" value="Unassembled WGS sequence"/>
</dbReference>
<dbReference type="SUPFAM" id="SSF50249">
    <property type="entry name" value="Nucleic acid-binding proteins"/>
    <property type="match status" value="1"/>
</dbReference>
<gene>
    <name evidence="4" type="ORF">LLUT_LOCUS22930</name>
</gene>
<evidence type="ECO:0000256" key="3">
    <source>
        <dbReference type="SAM" id="MobiDB-lite"/>
    </source>
</evidence>
<evidence type="ECO:0000313" key="5">
    <source>
        <dbReference type="Proteomes" id="UP001497480"/>
    </source>
</evidence>
<keyword evidence="1 2" id="KW-0238">DNA-binding</keyword>
<dbReference type="AlphaFoldDB" id="A0AAV1XL21"/>